<dbReference type="GO" id="GO:0003677">
    <property type="term" value="F:DNA binding"/>
    <property type="evidence" value="ECO:0007669"/>
    <property type="project" value="UniProtKB-KW"/>
</dbReference>
<dbReference type="SUPFAM" id="SSF47729">
    <property type="entry name" value="IHF-like DNA-binding proteins"/>
    <property type="match status" value="1"/>
</dbReference>
<evidence type="ECO:0000256" key="3">
    <source>
        <dbReference type="ARBA" id="ARBA00023067"/>
    </source>
</evidence>
<comment type="caution">
    <text evidence="6">The sequence shown here is derived from an EMBL/GenBank/DDBJ whole genome shotgun (WGS) entry which is preliminary data.</text>
</comment>
<name>C0G6J5_9HYPH</name>
<dbReference type="GO" id="GO:0030261">
    <property type="term" value="P:chromosome condensation"/>
    <property type="evidence" value="ECO:0007669"/>
    <property type="project" value="UniProtKB-KW"/>
</dbReference>
<keyword evidence="3" id="KW-0226">DNA condensation</keyword>
<dbReference type="GO" id="GO:1990103">
    <property type="term" value="C:DnaA-HU complex"/>
    <property type="evidence" value="ECO:0007669"/>
    <property type="project" value="UniProtKB-ARBA"/>
</dbReference>
<dbReference type="InterPro" id="IPR000119">
    <property type="entry name" value="Hist_DNA-bd"/>
</dbReference>
<sequence>MPMNKNELVAAVAEKGGLTKADAGTAVDAVLASVTAALKAGEEVRLPGFGVFSVSHRAASTGRNPSTGKEVAIPARNVPKFSAGKGLKDAVNG</sequence>
<dbReference type="CDD" id="cd13831">
    <property type="entry name" value="HU"/>
    <property type="match status" value="1"/>
</dbReference>
<dbReference type="PANTHER" id="PTHR33175">
    <property type="entry name" value="DNA-BINDING PROTEIN HU"/>
    <property type="match status" value="1"/>
</dbReference>
<reference evidence="6 7" key="1">
    <citation type="submission" date="2009-03" db="EMBL/GenBank/DDBJ databases">
        <authorList>
            <person name="Setubal J.C."/>
            <person name="Boyle S."/>
            <person name="Crasta O.R."/>
            <person name="Gillespie J.J."/>
            <person name="Kenyon R.W."/>
            <person name="Lu J."/>
            <person name="Mane S."/>
            <person name="Nagrani S."/>
            <person name="Shallom J.M."/>
            <person name="Shallom S."/>
            <person name="Shukla M."/>
            <person name="Snyder E.E."/>
            <person name="Sobral B.W."/>
            <person name="Wattam A.R."/>
            <person name="Will R."/>
            <person name="Williams K."/>
            <person name="Yoo H."/>
            <person name="Bruce D.H."/>
            <person name="Detter C."/>
            <person name="Munk C."/>
            <person name="Brettin T.S."/>
            <person name="Ficht T."/>
        </authorList>
    </citation>
    <scope>NUCLEOTIDE SEQUENCE [LARGE SCALE GENOMIC DNA]</scope>
    <source>
        <strain evidence="6 7">Cudo</strain>
    </source>
</reference>
<gene>
    <name evidence="6" type="ORF">BCETI_3000391</name>
</gene>
<dbReference type="PROSITE" id="PS00045">
    <property type="entry name" value="HISTONE_LIKE"/>
    <property type="match status" value="1"/>
</dbReference>
<protein>
    <submittedName>
        <fullName evidence="6">DNA-binding protein HRL18</fullName>
    </submittedName>
</protein>
<evidence type="ECO:0000256" key="1">
    <source>
        <dbReference type="ARBA" id="ARBA00003819"/>
    </source>
</evidence>
<comment type="function">
    <text evidence="1">Histone-like DNA-binding protein which is capable of wrapping DNA to stabilize it, and thus to prevent its denaturation under extreme environmental conditions.</text>
</comment>
<comment type="similarity">
    <text evidence="2 5">Belongs to the bacterial histone-like protein family.</text>
</comment>
<dbReference type="GO" id="GO:0005829">
    <property type="term" value="C:cytosol"/>
    <property type="evidence" value="ECO:0007669"/>
    <property type="project" value="TreeGrafter"/>
</dbReference>
<dbReference type="GO" id="GO:0042802">
    <property type="term" value="F:identical protein binding"/>
    <property type="evidence" value="ECO:0007669"/>
    <property type="project" value="UniProtKB-ARBA"/>
</dbReference>
<proteinExistence type="inferred from homology"/>
<organism evidence="6 7">
    <name type="scientific">Brucella ceti str. Cudo</name>
    <dbReference type="NCBI Taxonomy" id="595497"/>
    <lineage>
        <taxon>Bacteria</taxon>
        <taxon>Pseudomonadati</taxon>
        <taxon>Pseudomonadota</taxon>
        <taxon>Alphaproteobacteria</taxon>
        <taxon>Hyphomicrobiales</taxon>
        <taxon>Brucellaceae</taxon>
        <taxon>Brucella/Ochrobactrum group</taxon>
        <taxon>Brucella</taxon>
    </lineage>
</organism>
<dbReference type="GO" id="GO:0030527">
    <property type="term" value="F:structural constituent of chromatin"/>
    <property type="evidence" value="ECO:0007669"/>
    <property type="project" value="InterPro"/>
</dbReference>
<dbReference type="InterPro" id="IPR010992">
    <property type="entry name" value="IHF-like_DNA-bd_dom_sf"/>
</dbReference>
<evidence type="ECO:0000313" key="6">
    <source>
        <dbReference type="EMBL" id="EEH14629.1"/>
    </source>
</evidence>
<keyword evidence="4 6" id="KW-0238">DNA-binding</keyword>
<dbReference type="GO" id="GO:0006270">
    <property type="term" value="P:DNA replication initiation"/>
    <property type="evidence" value="ECO:0007669"/>
    <property type="project" value="UniProtKB-ARBA"/>
</dbReference>
<dbReference type="FunFam" id="4.10.520.10:FF:000001">
    <property type="entry name" value="DNA-binding protein HU"/>
    <property type="match status" value="1"/>
</dbReference>
<evidence type="ECO:0000256" key="4">
    <source>
        <dbReference type="ARBA" id="ARBA00023125"/>
    </source>
</evidence>
<evidence type="ECO:0000313" key="7">
    <source>
        <dbReference type="Proteomes" id="UP000003678"/>
    </source>
</evidence>
<dbReference type="Proteomes" id="UP000003678">
    <property type="component" value="Unassembled WGS sequence"/>
</dbReference>
<dbReference type="PANTHER" id="PTHR33175:SF3">
    <property type="entry name" value="DNA-BINDING PROTEIN HU-BETA"/>
    <property type="match status" value="1"/>
</dbReference>
<dbReference type="Gene3D" id="4.10.520.10">
    <property type="entry name" value="IHF-like DNA-binding proteins"/>
    <property type="match status" value="1"/>
</dbReference>
<evidence type="ECO:0000256" key="5">
    <source>
        <dbReference type="RuleBase" id="RU003939"/>
    </source>
</evidence>
<dbReference type="PRINTS" id="PR01727">
    <property type="entry name" value="DNABINDINGHU"/>
</dbReference>
<dbReference type="GO" id="GO:0006351">
    <property type="term" value="P:DNA-templated transcription"/>
    <property type="evidence" value="ECO:0007669"/>
    <property type="project" value="UniProtKB-ARBA"/>
</dbReference>
<dbReference type="InterPro" id="IPR020816">
    <property type="entry name" value="Histone-like_DNA-bd_CS"/>
</dbReference>
<dbReference type="SMART" id="SM00411">
    <property type="entry name" value="BHL"/>
    <property type="match status" value="1"/>
</dbReference>
<dbReference type="Pfam" id="PF00216">
    <property type="entry name" value="Bac_DNA_binding"/>
    <property type="match status" value="1"/>
</dbReference>
<dbReference type="EMBL" id="ACJD01000003">
    <property type="protein sequence ID" value="EEH14629.1"/>
    <property type="molecule type" value="Genomic_DNA"/>
</dbReference>
<evidence type="ECO:0000256" key="2">
    <source>
        <dbReference type="ARBA" id="ARBA00010529"/>
    </source>
</evidence>
<accession>C0G6J5</accession>
<dbReference type="GO" id="GO:1990178">
    <property type="term" value="C:HU-DNA complex"/>
    <property type="evidence" value="ECO:0007669"/>
    <property type="project" value="UniProtKB-ARBA"/>
</dbReference>
<dbReference type="AlphaFoldDB" id="C0G6J5"/>